<dbReference type="EMBL" id="LR743507">
    <property type="protein sequence ID" value="CAA2099130.1"/>
    <property type="molecule type" value="Genomic_DNA"/>
</dbReference>
<dbReference type="PANTHER" id="PTHR42815">
    <property type="entry name" value="FAD-BINDING, PUTATIVE (AFU_ORTHOLOGUE AFUA_6G07600)-RELATED"/>
    <property type="match status" value="1"/>
</dbReference>
<name>A0A679IRE8_VARPD</name>
<evidence type="ECO:0000313" key="1">
    <source>
        <dbReference type="EMBL" id="CAA2099130.1"/>
    </source>
</evidence>
<gene>
    <name evidence="1" type="ORF">VVAX_00074</name>
</gene>
<organism evidence="1">
    <name type="scientific">Variovorax paradoxus</name>
    <dbReference type="NCBI Taxonomy" id="34073"/>
    <lineage>
        <taxon>Bacteria</taxon>
        <taxon>Pseudomonadati</taxon>
        <taxon>Pseudomonadota</taxon>
        <taxon>Betaproteobacteria</taxon>
        <taxon>Burkholderiales</taxon>
        <taxon>Comamonadaceae</taxon>
        <taxon>Variovorax</taxon>
    </lineage>
</organism>
<proteinExistence type="predicted"/>
<accession>A0A679IRE8</accession>
<dbReference type="AlphaFoldDB" id="A0A679IRE8"/>
<protein>
    <submittedName>
        <fullName evidence="1">Uncharacterized protein</fullName>
    </submittedName>
</protein>
<dbReference type="Gene3D" id="2.30.110.10">
    <property type="entry name" value="Electron Transport, Fmn-binding Protein, Chain A"/>
    <property type="match status" value="1"/>
</dbReference>
<dbReference type="PANTHER" id="PTHR42815:SF2">
    <property type="entry name" value="FAD-BINDING, PUTATIVE (AFU_ORTHOLOGUE AFUA_6G07600)-RELATED"/>
    <property type="match status" value="1"/>
</dbReference>
<sequence length="333" mass="36160">MIAAPFHAGERALQALAGSREQMEAVGSRVIRDFMPDQHRQFFSLLPFLVVGSLDAQLQPWASVLAAPAGFMHSPDVTHLRVDALPAAGDPLAGQLQPGATLGFLGIQPHTRRRNRMNGTVEALDAAGFTVAVQQSFGNCPRYIQAREPELAAPRAQAAPVQWLDRLDVAAHRLIGSADTLFIATAYPNEVSEGDEADASSHGVDVSHRGGRPGFVRIDSDEEGRDVLTVPDFNGNRFFNTLGNLAAHPRAGLLFIDFDSGELLHLAVTSEIIWNGPEVESFEGAERLMRFRVTHALRRPAALPLRWGDAQFSPHLAGTGQWNSGMRVLTEGR</sequence>
<reference evidence="1" key="1">
    <citation type="submission" date="2019-12" db="EMBL/GenBank/DDBJ databases">
        <authorList>
            <person name="Cremers G."/>
        </authorList>
    </citation>
    <scope>NUCLEOTIDE SEQUENCE</scope>
    <source>
        <strain evidence="1">Vvax</strain>
    </source>
</reference>
<dbReference type="InterPro" id="IPR012349">
    <property type="entry name" value="Split_barrel_FMN-bd"/>
</dbReference>
<dbReference type="RefSeq" id="WP_339087865.1">
    <property type="nucleotide sequence ID" value="NZ_LR743507.1"/>
</dbReference>